<dbReference type="AlphaFoldDB" id="A0A432LHD3"/>
<dbReference type="InterPro" id="IPR038765">
    <property type="entry name" value="Papain-like_cys_pep_sf"/>
</dbReference>
<feature type="signal peptide" evidence="7">
    <location>
        <begin position="1"/>
        <end position="20"/>
    </location>
</feature>
<dbReference type="OrthoDB" id="2235251at2"/>
<accession>A0A432LHD3</accession>
<evidence type="ECO:0000256" key="4">
    <source>
        <dbReference type="ARBA" id="ARBA00022801"/>
    </source>
</evidence>
<feature type="active site" description="Proton acceptor" evidence="6">
    <location>
        <position position="317"/>
    </location>
</feature>
<evidence type="ECO:0000259" key="8">
    <source>
        <dbReference type="Pfam" id="PF13734"/>
    </source>
</evidence>
<keyword evidence="10" id="KW-1185">Reference proteome</keyword>
<comment type="caution">
    <text evidence="9">The sequence shown here is derived from an EMBL/GenBank/DDBJ whole genome shotgun (WGS) entry which is preliminary data.</text>
</comment>
<dbReference type="Gene3D" id="3.90.70.50">
    <property type="entry name" value="Peptidase C10, streptopain"/>
    <property type="match status" value="1"/>
</dbReference>
<name>A0A432LHD3_9BACT</name>
<keyword evidence="5" id="KW-0788">Thiol protease</keyword>
<organism evidence="9 10">
    <name type="scientific">Prevotella koreensis</name>
    <dbReference type="NCBI Taxonomy" id="2490854"/>
    <lineage>
        <taxon>Bacteria</taxon>
        <taxon>Pseudomonadati</taxon>
        <taxon>Bacteroidota</taxon>
        <taxon>Bacteroidia</taxon>
        <taxon>Bacteroidales</taxon>
        <taxon>Prevotellaceae</taxon>
        <taxon>Prevotella</taxon>
    </lineage>
</organism>
<feature type="chain" id="PRO_5019081192" description="Spi protease inhibitor domain-containing protein" evidence="7">
    <location>
        <begin position="21"/>
        <end position="774"/>
    </location>
</feature>
<dbReference type="InterPro" id="IPR044934">
    <property type="entry name" value="Streptopain_sf"/>
</dbReference>
<keyword evidence="4" id="KW-0378">Hydrolase</keyword>
<evidence type="ECO:0000256" key="3">
    <source>
        <dbReference type="ARBA" id="ARBA00022729"/>
    </source>
</evidence>
<dbReference type="InterPro" id="IPR013783">
    <property type="entry name" value="Ig-like_fold"/>
</dbReference>
<proteinExistence type="inferred from homology"/>
<sequence>MNKRINTLFAILSVCIVAMAGPVTPKQAQQKALNFMNKDGVRTVKAMKLAGKVQKGATANNEMLQDYYVFNADNNKGFVIISGEDRLPEVFGYGEGTNLDTENMPENMKTILDMYARLVKYVASQPEDYKPANISLARRQAKQDIAPLLQTNWDQDRPYNTLCPKDGYRNSYTGCAATSMAQVMYHHKWPEGQCKEIPGYYTRKLDKNIEKLPPTTFKWESMKNTYKDYDQDPYKAVATLMQYCGHSIEMSYSADGSGAYSFIQPYALKKYFGYDKKTRIINRDDFTLDVWNNIIYNELASNRPVVYSGVTSKQEGHSFVIDGYRQSDGFYHVNWGWNGTSDNYFDITVLNPDNTSSAGSASTNEGFALEQDAIIGMQKPTGVQEAFEEYLTSKINYVRDNTIECSYANMTPLDLEFEYGLGYYDENGKIVVLKSHPSVLIRTYYSFQNVKYDLKDLIRTPGTYQIFPISKSHTAKEWQPSDVADYIYVKTVLEENGNMTNTLYPVFAIQIDKVQMSDISEINKEVTITYTIKNNSDAPYSGTLYLYIASKDSKDKVQQKVKYDIPANGSQEVKVKFTPKRNSEYQIILASNDKYNNRLSDETHQIGETRPSFESNLDIENAGNQNGFNYLYSSSANGKLSIKNIGNSAYKHNLKIELACRKNGMYVTQDQKETPVNIAPNETIEVPFNFSGLTDNKKYMLRFSYEFNEYIKFAEHRFTSKLSDTNAIETTEVEAQDNSNAPVYDITGRKVMDGANDKLQRGIYIKNGRKYVNR</sequence>
<evidence type="ECO:0000313" key="9">
    <source>
        <dbReference type="EMBL" id="RUL58533.1"/>
    </source>
</evidence>
<reference evidence="9 10" key="1">
    <citation type="submission" date="2018-12" db="EMBL/GenBank/DDBJ databases">
        <title>Genome sequencing of Prevotella sp. KCOM 3155 (= JS262).</title>
        <authorList>
            <person name="Kook J.-K."/>
            <person name="Park S.-N."/>
            <person name="Lim Y.K."/>
        </authorList>
    </citation>
    <scope>NUCLEOTIDE SEQUENCE [LARGE SCALE GENOMIC DNA]</scope>
    <source>
        <strain evidence="9 10">KCOM 3155</strain>
    </source>
</reference>
<protein>
    <recommendedName>
        <fullName evidence="8">Spi protease inhibitor domain-containing protein</fullName>
    </recommendedName>
</protein>
<evidence type="ECO:0000256" key="1">
    <source>
        <dbReference type="ARBA" id="ARBA00009693"/>
    </source>
</evidence>
<evidence type="ECO:0000256" key="7">
    <source>
        <dbReference type="SAM" id="SignalP"/>
    </source>
</evidence>
<gene>
    <name evidence="9" type="ORF">EHV08_01290</name>
</gene>
<dbReference type="InterPro" id="IPR000200">
    <property type="entry name" value="Peptidase_C10"/>
</dbReference>
<dbReference type="InterPro" id="IPR025896">
    <property type="entry name" value="Spi_Prtas-inh"/>
</dbReference>
<dbReference type="GO" id="GO:0006508">
    <property type="term" value="P:proteolysis"/>
    <property type="evidence" value="ECO:0007669"/>
    <property type="project" value="UniProtKB-KW"/>
</dbReference>
<dbReference type="EMBL" id="RYYU01000001">
    <property type="protein sequence ID" value="RUL58533.1"/>
    <property type="molecule type" value="Genomic_DNA"/>
</dbReference>
<dbReference type="Pfam" id="PF13734">
    <property type="entry name" value="Inhibitor_I69"/>
    <property type="match status" value="1"/>
</dbReference>
<keyword evidence="3 7" id="KW-0732">Signal</keyword>
<dbReference type="Pfam" id="PF01640">
    <property type="entry name" value="Peptidase_C10"/>
    <property type="match status" value="1"/>
</dbReference>
<keyword evidence="2" id="KW-0645">Protease</keyword>
<feature type="domain" description="Spi protease inhibitor" evidence="8">
    <location>
        <begin position="21"/>
        <end position="117"/>
    </location>
</feature>
<dbReference type="Gene3D" id="2.60.40.10">
    <property type="entry name" value="Immunoglobulins"/>
    <property type="match status" value="1"/>
</dbReference>
<dbReference type="Proteomes" id="UP000278983">
    <property type="component" value="Unassembled WGS sequence"/>
</dbReference>
<evidence type="ECO:0000256" key="5">
    <source>
        <dbReference type="ARBA" id="ARBA00022807"/>
    </source>
</evidence>
<comment type="similarity">
    <text evidence="1">Belongs to the peptidase C10 family.</text>
</comment>
<dbReference type="GO" id="GO:0008234">
    <property type="term" value="F:cysteine-type peptidase activity"/>
    <property type="evidence" value="ECO:0007669"/>
    <property type="project" value="UniProtKB-KW"/>
</dbReference>
<feature type="active site" description="Nucleophile" evidence="6">
    <location>
        <position position="175"/>
    </location>
</feature>
<dbReference type="RefSeq" id="WP_126677631.1">
    <property type="nucleotide sequence ID" value="NZ_RYYU01000001.1"/>
</dbReference>
<evidence type="ECO:0000313" key="10">
    <source>
        <dbReference type="Proteomes" id="UP000278983"/>
    </source>
</evidence>
<evidence type="ECO:0000256" key="6">
    <source>
        <dbReference type="PIRSR" id="PIRSR600200-1"/>
    </source>
</evidence>
<dbReference type="SUPFAM" id="SSF54001">
    <property type="entry name" value="Cysteine proteinases"/>
    <property type="match status" value="1"/>
</dbReference>
<dbReference type="PRINTS" id="PR00797">
    <property type="entry name" value="STREPTOPAIN"/>
</dbReference>
<evidence type="ECO:0000256" key="2">
    <source>
        <dbReference type="ARBA" id="ARBA00022670"/>
    </source>
</evidence>